<evidence type="ECO:0000256" key="2">
    <source>
        <dbReference type="ARBA" id="ARBA00022603"/>
    </source>
</evidence>
<dbReference type="PANTHER" id="PTHR33841">
    <property type="entry name" value="DNA METHYLTRANSFERASE YEEA-RELATED"/>
    <property type="match status" value="1"/>
</dbReference>
<keyword evidence="3" id="KW-0808">Transferase</keyword>
<name>A0AAD0EXP2_FAUOS</name>
<dbReference type="PRINTS" id="PR00507">
    <property type="entry name" value="N12N6MTFRASE"/>
</dbReference>
<dbReference type="InterPro" id="IPR050953">
    <property type="entry name" value="N4_N6_ade-DNA_methylase"/>
</dbReference>
<dbReference type="EMBL" id="CP024176">
    <property type="protein sequence ID" value="ATQ82471.1"/>
    <property type="molecule type" value="Genomic_DNA"/>
</dbReference>
<dbReference type="GO" id="GO:0009007">
    <property type="term" value="F:site-specific DNA-methyltransferase (adenine-specific) activity"/>
    <property type="evidence" value="ECO:0007669"/>
    <property type="project" value="UniProtKB-EC"/>
</dbReference>
<dbReference type="AlphaFoldDB" id="A0AAD0EXP2"/>
<dbReference type="Gene3D" id="3.40.50.150">
    <property type="entry name" value="Vaccinia Virus protein VP39"/>
    <property type="match status" value="1"/>
</dbReference>
<evidence type="ECO:0000256" key="1">
    <source>
        <dbReference type="ARBA" id="ARBA00011900"/>
    </source>
</evidence>
<dbReference type="InterPro" id="IPR029063">
    <property type="entry name" value="SAM-dependent_MTases_sf"/>
</dbReference>
<dbReference type="SUPFAM" id="SSF53335">
    <property type="entry name" value="S-adenosyl-L-methionine-dependent methyltransferases"/>
    <property type="match status" value="1"/>
</dbReference>
<dbReference type="EC" id="2.1.1.72" evidence="1"/>
<dbReference type="GO" id="GO:0006304">
    <property type="term" value="P:DNA modification"/>
    <property type="evidence" value="ECO:0007669"/>
    <property type="project" value="InterPro"/>
</dbReference>
<accession>A0AAD0EXP2</accession>
<evidence type="ECO:0000256" key="5">
    <source>
        <dbReference type="ARBA" id="ARBA00047942"/>
    </source>
</evidence>
<dbReference type="InterPro" id="IPR041635">
    <property type="entry name" value="Type_ISP_LLaBIII_C"/>
</dbReference>
<keyword evidence="4" id="KW-0949">S-adenosyl-L-methionine</keyword>
<dbReference type="InterPro" id="IPR011639">
    <property type="entry name" value="MethylTrfase_TaqI-like_dom"/>
</dbReference>
<feature type="domain" description="Type ISP restriction-modification enzyme LLaBIII C-terminal specificity" evidence="7">
    <location>
        <begin position="704"/>
        <end position="1070"/>
    </location>
</feature>
<dbReference type="GO" id="GO:0032259">
    <property type="term" value="P:methylation"/>
    <property type="evidence" value="ECO:0007669"/>
    <property type="project" value="UniProtKB-KW"/>
</dbReference>
<dbReference type="PANTHER" id="PTHR33841:SF1">
    <property type="entry name" value="DNA METHYLTRANSFERASE A"/>
    <property type="match status" value="1"/>
</dbReference>
<evidence type="ECO:0000313" key="8">
    <source>
        <dbReference type="EMBL" id="ATQ82471.1"/>
    </source>
</evidence>
<feature type="domain" description="Type II methyltransferase M.TaqI-like" evidence="6">
    <location>
        <begin position="444"/>
        <end position="602"/>
    </location>
</feature>
<gene>
    <name evidence="8" type="ORF">YHS_00645</name>
</gene>
<evidence type="ECO:0000259" key="7">
    <source>
        <dbReference type="Pfam" id="PF18135"/>
    </source>
</evidence>
<evidence type="ECO:0000256" key="4">
    <source>
        <dbReference type="ARBA" id="ARBA00022691"/>
    </source>
</evidence>
<dbReference type="Pfam" id="PF07669">
    <property type="entry name" value="Eco57I"/>
    <property type="match status" value="1"/>
</dbReference>
<organism evidence="8">
    <name type="scientific">Faucicola osloensis</name>
    <name type="common">Moraxella osloensis</name>
    <dbReference type="NCBI Taxonomy" id="34062"/>
    <lineage>
        <taxon>Bacteria</taxon>
        <taxon>Pseudomonadati</taxon>
        <taxon>Pseudomonadota</taxon>
        <taxon>Gammaproteobacteria</taxon>
        <taxon>Moraxellales</taxon>
        <taxon>Moraxellaceae</taxon>
        <taxon>Faucicola</taxon>
    </lineage>
</organism>
<dbReference type="Pfam" id="PF18135">
    <property type="entry name" value="Type_ISP_C"/>
    <property type="match status" value="1"/>
</dbReference>
<evidence type="ECO:0000256" key="3">
    <source>
        <dbReference type="ARBA" id="ARBA00022679"/>
    </source>
</evidence>
<protein>
    <recommendedName>
        <fullName evidence="1">site-specific DNA-methyltransferase (adenine-specific)</fullName>
        <ecNumber evidence="1">2.1.1.72</ecNumber>
    </recommendedName>
</protein>
<dbReference type="REBASE" id="224421">
    <property type="entry name" value="MosYHSORF645P"/>
</dbReference>
<sequence length="1078" mass="123704">MIARYVEAINKLFATGVTTEHSFRGDLQNLLNGLLPEFAVINEPKRRSCGAPDYIIENKEIPVFFIEAKDIGDNDLKGTKKTGNKEQFDRYKASLNNIIFTDYLNFLFYKDGELKAELAIARQNGNKIEPIPENFAQFTNLIKDFSQSITTTIKSPKRLAEMMASKARMLADVIDKALTSDEENNQNTSLLDQMEAFKEVLIHDITPRQFADIYAQTIAYGMFAARLNDKTLEDFTRQEAATLIPKSNPFLRTLFQYISGYDLDERIEWIVNDLADIFRATDVAELLKNFGKATQTLDPFIHFYEDFLAEYDPALRKQRGVWYTPEPVVKFIVRAVDDILKTEFGLPMGIASTEKTTIKEEVAVGNARKKGTTIVKVDKEVHKVQILDPATGTGTFLAEVVRYIYENRFAKMQGMWSGYVDNDLIPRLNGFELLMASYAMAHLKLELLLKDTGYVAGKEQRLKVYLTNSLEEHHPDTGSLFAGFLAQEANEANHIKRDSPVMVVIGNPPYSGESANKGEWIMGLMEDYKKEPNTNDRLNERNPKWINDDYVKFMRYGQHFIEKNGEGVLAFINPHGFLDNPTFRGMRWHLLNTYDKIYTIDLHGNAKKKETAPDGGRDENVFDIMQGVSINLLIKTGKKKKGDLGKVYHLDLFGKRELKYETLENNDINSLNFRELKNSEPNYFFVAKEFTDNNNYNLGFKLDEFFKIFGTGIETKCDDISVGMTEAKINVVIRDFISLDENELLKKYNRKNSNGWNYKNAKQDIVSNATKSLISKISYRPFDVRKTIYTGNSSGIMGRPRHDTMQHLLHDNFFITSTRSRRNDASCYFIGKFLADKSIASSLDNNYIFPLYQYPEITNQENFDFNQLKNLRKPNLDSDITQKIADGLGLTFTPDYEAENAGTDGTFTPLDILDYIYAVLHSPAYRETYKEFLKIDFPRVPYPTDKDTFFKLVKLGGELRQIHLLEHPSVQAQNISYHGNGDNIVTRKMTKTSIGYEPHTSNDGKGKVWINDTQYFDDVPLMAWEFHIGGYQPAQKWLKDRQNMTLGYEDITHYQQIVEALINTDRLMKEIDKLLVIN</sequence>
<evidence type="ECO:0000259" key="6">
    <source>
        <dbReference type="Pfam" id="PF07669"/>
    </source>
</evidence>
<keyword evidence="2 8" id="KW-0489">Methyltransferase</keyword>
<comment type="catalytic activity">
    <reaction evidence="5">
        <text>a 2'-deoxyadenosine in DNA + S-adenosyl-L-methionine = an N(6)-methyl-2'-deoxyadenosine in DNA + S-adenosyl-L-homocysteine + H(+)</text>
        <dbReference type="Rhea" id="RHEA:15197"/>
        <dbReference type="Rhea" id="RHEA-COMP:12418"/>
        <dbReference type="Rhea" id="RHEA-COMP:12419"/>
        <dbReference type="ChEBI" id="CHEBI:15378"/>
        <dbReference type="ChEBI" id="CHEBI:57856"/>
        <dbReference type="ChEBI" id="CHEBI:59789"/>
        <dbReference type="ChEBI" id="CHEBI:90615"/>
        <dbReference type="ChEBI" id="CHEBI:90616"/>
        <dbReference type="EC" id="2.1.1.72"/>
    </reaction>
</comment>
<proteinExistence type="predicted"/>
<reference evidence="8" key="1">
    <citation type="submission" date="2017-11" db="EMBL/GenBank/DDBJ databases">
        <title>Complete Genome Sequence from Moraxella oslensis YHS isolated from human skin.</title>
        <authorList>
            <person name="Lee K."/>
            <person name="Lim J.Y."/>
            <person name="Hwang I."/>
        </authorList>
    </citation>
    <scope>NUCLEOTIDE SEQUENCE</scope>
    <source>
        <strain evidence="8">YHS</strain>
    </source>
</reference>